<feature type="compositionally biased region" description="Polar residues" evidence="2">
    <location>
        <begin position="11"/>
        <end position="23"/>
    </location>
</feature>
<name>A0AAW9QPV9_9CHRO</name>
<organism evidence="6 7">
    <name type="scientific">Pannus brasiliensis CCIBt3594</name>
    <dbReference type="NCBI Taxonomy" id="1427578"/>
    <lineage>
        <taxon>Bacteria</taxon>
        <taxon>Bacillati</taxon>
        <taxon>Cyanobacteriota</taxon>
        <taxon>Cyanophyceae</taxon>
        <taxon>Oscillatoriophycideae</taxon>
        <taxon>Chroococcales</taxon>
        <taxon>Microcystaceae</taxon>
        <taxon>Pannus</taxon>
    </lineage>
</organism>
<evidence type="ECO:0000313" key="7">
    <source>
        <dbReference type="Proteomes" id="UP001328733"/>
    </source>
</evidence>
<dbReference type="Gene3D" id="3.40.630.190">
    <property type="entry name" value="LCP protein"/>
    <property type="match status" value="1"/>
</dbReference>
<comment type="similarity">
    <text evidence="1">Belongs to the LytR/CpsA/Psr (LCP) family.</text>
</comment>
<dbReference type="NCBIfam" id="TIGR00350">
    <property type="entry name" value="lytR_cpsA_psr"/>
    <property type="match status" value="1"/>
</dbReference>
<sequence length="461" mass="51373">MTNVSGRFETQKSGNNTENTVAVTSPDMNRKKISSAVKKGLFWGVTLGFTAVTSATIGAVVALMTPLPAPIGAIFQKTHFQAKTSILEDRAWNSLLNQKLSRPVNILVMGIDRVLDAKTTDDLFKGRSDTMLLVRFEPADNTVRVLSIPRDSRVRIPDHGFTKINDANVFGGPALATRVVSRTLGDVQIDRYARITTDAFKELVDLVGGVDVYVPEKMYHKDVTQKLEINLEEGWQNLDGDRAEQFARYRNKQTGDIGRVQRQQILLKALQQKLFSPTILPSLPGAVQILQKYIDTNLTVEEMLALAHFGLNVKREDVRMVLLPGRFNALSEFDGRSYWILNREQIREIVRKNFTDTTTGEETSIAELRIAVQNATNTNGMARKMRNYLVKQGYTNAYIGDDSHEKLSETQIIVQKGDFPSAKTLKSQLGIGTVEASSIGALDSDLTVRVGEDAIRFLDEH</sequence>
<dbReference type="InterPro" id="IPR027381">
    <property type="entry name" value="LytR/CpsA/Psr_C"/>
</dbReference>
<dbReference type="RefSeq" id="WP_332864598.1">
    <property type="nucleotide sequence ID" value="NZ_JBAFSM010000012.1"/>
</dbReference>
<reference evidence="6 7" key="1">
    <citation type="submission" date="2024-01" db="EMBL/GenBank/DDBJ databases">
        <title>Genomic insights into the taxonomy and metabolism of the cyanobacterium Pannus brasiliensis CCIBt3594.</title>
        <authorList>
            <person name="Machado M."/>
            <person name="Botero N.B."/>
            <person name="Andreote A.P.D."/>
            <person name="Feitosa A.M.T."/>
            <person name="Popin R."/>
            <person name="Sivonen K."/>
            <person name="Fiore M.F."/>
        </authorList>
    </citation>
    <scope>NUCLEOTIDE SEQUENCE [LARGE SCALE GENOMIC DNA]</scope>
    <source>
        <strain evidence="6 7">CCIBt3594</strain>
    </source>
</reference>
<evidence type="ECO:0000259" key="5">
    <source>
        <dbReference type="Pfam" id="PF13399"/>
    </source>
</evidence>
<evidence type="ECO:0000259" key="4">
    <source>
        <dbReference type="Pfam" id="PF03816"/>
    </source>
</evidence>
<keyword evidence="3" id="KW-0812">Transmembrane</keyword>
<keyword evidence="3" id="KW-0472">Membrane</keyword>
<evidence type="ECO:0000256" key="1">
    <source>
        <dbReference type="ARBA" id="ARBA00006068"/>
    </source>
</evidence>
<dbReference type="Pfam" id="PF03816">
    <property type="entry name" value="LytR_cpsA_psr"/>
    <property type="match status" value="1"/>
</dbReference>
<dbReference type="PANTHER" id="PTHR33392:SF6">
    <property type="entry name" value="POLYISOPRENYL-TEICHOIC ACID--PEPTIDOGLYCAN TEICHOIC ACID TRANSFERASE TAGU"/>
    <property type="match status" value="1"/>
</dbReference>
<dbReference type="Gene3D" id="3.30.70.2390">
    <property type="match status" value="1"/>
</dbReference>
<feature type="transmembrane region" description="Helical" evidence="3">
    <location>
        <begin position="40"/>
        <end position="64"/>
    </location>
</feature>
<dbReference type="InterPro" id="IPR004474">
    <property type="entry name" value="LytR_CpsA_psr"/>
</dbReference>
<dbReference type="PANTHER" id="PTHR33392">
    <property type="entry name" value="POLYISOPRENYL-TEICHOIC ACID--PEPTIDOGLYCAN TEICHOIC ACID TRANSFERASE TAGU"/>
    <property type="match status" value="1"/>
</dbReference>
<keyword evidence="3" id="KW-1133">Transmembrane helix</keyword>
<feature type="region of interest" description="Disordered" evidence="2">
    <location>
        <begin position="1"/>
        <end position="23"/>
    </location>
</feature>
<protein>
    <submittedName>
        <fullName evidence="6">LCP family protein</fullName>
    </submittedName>
</protein>
<accession>A0AAW9QPV9</accession>
<evidence type="ECO:0000313" key="6">
    <source>
        <dbReference type="EMBL" id="MEG3437119.1"/>
    </source>
</evidence>
<feature type="domain" description="LytR/CpsA/Psr regulator C-terminal" evidence="5">
    <location>
        <begin position="368"/>
        <end position="453"/>
    </location>
</feature>
<gene>
    <name evidence="6" type="ORF">V0288_08315</name>
</gene>
<evidence type="ECO:0000256" key="3">
    <source>
        <dbReference type="SAM" id="Phobius"/>
    </source>
</evidence>
<dbReference type="AlphaFoldDB" id="A0AAW9QPV9"/>
<dbReference type="Proteomes" id="UP001328733">
    <property type="component" value="Unassembled WGS sequence"/>
</dbReference>
<dbReference type="Pfam" id="PF13399">
    <property type="entry name" value="LytR_C"/>
    <property type="match status" value="1"/>
</dbReference>
<comment type="caution">
    <text evidence="6">The sequence shown here is derived from an EMBL/GenBank/DDBJ whole genome shotgun (WGS) entry which is preliminary data.</text>
</comment>
<proteinExistence type="inferred from homology"/>
<dbReference type="EMBL" id="JBAFSM010000012">
    <property type="protein sequence ID" value="MEG3437119.1"/>
    <property type="molecule type" value="Genomic_DNA"/>
</dbReference>
<feature type="domain" description="Cell envelope-related transcriptional attenuator" evidence="4">
    <location>
        <begin position="127"/>
        <end position="274"/>
    </location>
</feature>
<dbReference type="InterPro" id="IPR050922">
    <property type="entry name" value="LytR/CpsA/Psr_CW_biosynth"/>
</dbReference>
<keyword evidence="7" id="KW-1185">Reference proteome</keyword>
<evidence type="ECO:0000256" key="2">
    <source>
        <dbReference type="SAM" id="MobiDB-lite"/>
    </source>
</evidence>